<protein>
    <submittedName>
        <fullName evidence="2">Uncharacterized protein</fullName>
    </submittedName>
</protein>
<feature type="compositionally biased region" description="Basic and acidic residues" evidence="1">
    <location>
        <begin position="76"/>
        <end position="85"/>
    </location>
</feature>
<keyword evidence="3" id="KW-1185">Reference proteome</keyword>
<feature type="compositionally biased region" description="Polar residues" evidence="1">
    <location>
        <begin position="46"/>
        <end position="61"/>
    </location>
</feature>
<dbReference type="EMBL" id="BGPR01000446">
    <property type="protein sequence ID" value="GBM20727.1"/>
    <property type="molecule type" value="Genomic_DNA"/>
</dbReference>
<comment type="caution">
    <text evidence="2">The sequence shown here is derived from an EMBL/GenBank/DDBJ whole genome shotgun (WGS) entry which is preliminary data.</text>
</comment>
<reference evidence="2 3" key="1">
    <citation type="journal article" date="2019" name="Sci. Rep.">
        <title>Orb-weaving spider Araneus ventricosus genome elucidates the spidroin gene catalogue.</title>
        <authorList>
            <person name="Kono N."/>
            <person name="Nakamura H."/>
            <person name="Ohtoshi R."/>
            <person name="Moran D.A.P."/>
            <person name="Shinohara A."/>
            <person name="Yoshida Y."/>
            <person name="Fujiwara M."/>
            <person name="Mori M."/>
            <person name="Tomita M."/>
            <person name="Arakawa K."/>
        </authorList>
    </citation>
    <scope>NUCLEOTIDE SEQUENCE [LARGE SCALE GENOMIC DNA]</scope>
</reference>
<proteinExistence type="predicted"/>
<dbReference type="Proteomes" id="UP000499080">
    <property type="component" value="Unassembled WGS sequence"/>
</dbReference>
<sequence length="133" mass="14856">MVKRRINEKDISSALLHYDESKRTAPHHPPVASWLAAGPRTTGYRRSTANAHVFSPSSQWLSPRRGVASSLPGSRDSSEEKTPTDRRRKTIRPELGPPLPLSIPSGNSRVRFSLTNLTLGRVMKLSQLKTEKF</sequence>
<dbReference type="AlphaFoldDB" id="A0A4Y2DWK3"/>
<evidence type="ECO:0000256" key="1">
    <source>
        <dbReference type="SAM" id="MobiDB-lite"/>
    </source>
</evidence>
<feature type="region of interest" description="Disordered" evidence="1">
    <location>
        <begin position="46"/>
        <end position="107"/>
    </location>
</feature>
<gene>
    <name evidence="2" type="ORF">AVEN_105959_1</name>
</gene>
<name>A0A4Y2DWK3_ARAVE</name>
<feature type="region of interest" description="Disordered" evidence="1">
    <location>
        <begin position="20"/>
        <end position="39"/>
    </location>
</feature>
<organism evidence="2 3">
    <name type="scientific">Araneus ventricosus</name>
    <name type="common">Orbweaver spider</name>
    <name type="synonym">Epeira ventricosa</name>
    <dbReference type="NCBI Taxonomy" id="182803"/>
    <lineage>
        <taxon>Eukaryota</taxon>
        <taxon>Metazoa</taxon>
        <taxon>Ecdysozoa</taxon>
        <taxon>Arthropoda</taxon>
        <taxon>Chelicerata</taxon>
        <taxon>Arachnida</taxon>
        <taxon>Araneae</taxon>
        <taxon>Araneomorphae</taxon>
        <taxon>Entelegynae</taxon>
        <taxon>Araneoidea</taxon>
        <taxon>Araneidae</taxon>
        <taxon>Araneus</taxon>
    </lineage>
</organism>
<evidence type="ECO:0000313" key="3">
    <source>
        <dbReference type="Proteomes" id="UP000499080"/>
    </source>
</evidence>
<accession>A0A4Y2DWK3</accession>
<evidence type="ECO:0000313" key="2">
    <source>
        <dbReference type="EMBL" id="GBM20727.1"/>
    </source>
</evidence>